<accession>A0A7J5YJ86</accession>
<dbReference type="Proteomes" id="UP000518266">
    <property type="component" value="Unassembled WGS sequence"/>
</dbReference>
<dbReference type="AlphaFoldDB" id="A0A7J5YJ86"/>
<feature type="compositionally biased region" description="Polar residues" evidence="1">
    <location>
        <begin position="18"/>
        <end position="28"/>
    </location>
</feature>
<protein>
    <submittedName>
        <fullName evidence="2">Uncharacterized protein</fullName>
    </submittedName>
</protein>
<name>A0A7J5YJ86_DISMA</name>
<sequence>MHLNKKVKKRQINPGPKSLNSMGATTQKSMSNIKQLQTVVSETHSNQAGLMDLIQIFLFLVPESSSERAFTAGDGEMPPANSRHSKHGCRLQCWNIEAQIVLFQTAWMQPDPREKLKGVFIERECISGGQRVPQSWVSSLGSVSDSCLSFRLLLWRGSSSGTYPRLTLFMTSLAVRLRRCWAMRWPWSRLESRLDPCHLTLFLLRRRAHCMLFFLSRGHRSQELGELLPLPPAIEKMWKEKKLASLIWNQWRSHTSQLTSIFPVESLAKKPSVGHLMEVGLTDGSGSIMLRRVTISCVSHVSKQFRNG</sequence>
<comment type="caution">
    <text evidence="2">The sequence shown here is derived from an EMBL/GenBank/DDBJ whole genome shotgun (WGS) entry which is preliminary data.</text>
</comment>
<keyword evidence="3" id="KW-1185">Reference proteome</keyword>
<evidence type="ECO:0000256" key="1">
    <source>
        <dbReference type="SAM" id="MobiDB-lite"/>
    </source>
</evidence>
<reference evidence="2 3" key="1">
    <citation type="submission" date="2020-03" db="EMBL/GenBank/DDBJ databases">
        <title>Dissostichus mawsoni Genome sequencing and assembly.</title>
        <authorList>
            <person name="Park H."/>
        </authorList>
    </citation>
    <scope>NUCLEOTIDE SEQUENCE [LARGE SCALE GENOMIC DNA]</scope>
    <source>
        <strain evidence="2">DM0001</strain>
        <tissue evidence="2">Muscle</tissue>
    </source>
</reference>
<gene>
    <name evidence="2" type="ORF">F7725_015907</name>
</gene>
<evidence type="ECO:0000313" key="2">
    <source>
        <dbReference type="EMBL" id="KAF3849410.1"/>
    </source>
</evidence>
<dbReference type="EMBL" id="JAAKFY010000012">
    <property type="protein sequence ID" value="KAF3849410.1"/>
    <property type="molecule type" value="Genomic_DNA"/>
</dbReference>
<proteinExistence type="predicted"/>
<feature type="compositionally biased region" description="Basic residues" evidence="1">
    <location>
        <begin position="1"/>
        <end position="11"/>
    </location>
</feature>
<organism evidence="2 3">
    <name type="scientific">Dissostichus mawsoni</name>
    <name type="common">Antarctic cod</name>
    <dbReference type="NCBI Taxonomy" id="36200"/>
    <lineage>
        <taxon>Eukaryota</taxon>
        <taxon>Metazoa</taxon>
        <taxon>Chordata</taxon>
        <taxon>Craniata</taxon>
        <taxon>Vertebrata</taxon>
        <taxon>Euteleostomi</taxon>
        <taxon>Actinopterygii</taxon>
        <taxon>Neopterygii</taxon>
        <taxon>Teleostei</taxon>
        <taxon>Neoteleostei</taxon>
        <taxon>Acanthomorphata</taxon>
        <taxon>Eupercaria</taxon>
        <taxon>Perciformes</taxon>
        <taxon>Notothenioidei</taxon>
        <taxon>Nototheniidae</taxon>
        <taxon>Dissostichus</taxon>
    </lineage>
</organism>
<evidence type="ECO:0000313" key="3">
    <source>
        <dbReference type="Proteomes" id="UP000518266"/>
    </source>
</evidence>
<feature type="region of interest" description="Disordered" evidence="1">
    <location>
        <begin position="1"/>
        <end position="28"/>
    </location>
</feature>